<feature type="region of interest" description="Disordered" evidence="1">
    <location>
        <begin position="432"/>
        <end position="505"/>
    </location>
</feature>
<reference evidence="3 5" key="1">
    <citation type="journal article" date="2020" name="Stud. Mycol.">
        <title>101 Dothideomycetes genomes: a test case for predicting lifestyles and emergence of pathogens.</title>
        <authorList>
            <person name="Haridas S."/>
            <person name="Albert R."/>
            <person name="Binder M."/>
            <person name="Bloem J."/>
            <person name="Labutti K."/>
            <person name="Salamov A."/>
            <person name="Andreopoulos B."/>
            <person name="Baker S."/>
            <person name="Barry K."/>
            <person name="Bills G."/>
            <person name="Bluhm B."/>
            <person name="Cannon C."/>
            <person name="Castanera R."/>
            <person name="Culley D."/>
            <person name="Daum C."/>
            <person name="Ezra D."/>
            <person name="Gonzalez J."/>
            <person name="Henrissat B."/>
            <person name="Kuo A."/>
            <person name="Liang C."/>
            <person name="Lipzen A."/>
            <person name="Lutzoni F."/>
            <person name="Magnuson J."/>
            <person name="Mondo S."/>
            <person name="Nolan M."/>
            <person name="Ohm R."/>
            <person name="Pangilinan J."/>
            <person name="Park H.-J."/>
            <person name="Ramirez L."/>
            <person name="Alfaro M."/>
            <person name="Sun H."/>
            <person name="Tritt A."/>
            <person name="Yoshinaga Y."/>
            <person name="Zwiers L.-H."/>
            <person name="Turgeon B."/>
            <person name="Goodwin S."/>
            <person name="Spatafora J."/>
            <person name="Crous P."/>
            <person name="Grigoriev I."/>
        </authorList>
    </citation>
    <scope>NUCLEOTIDE SEQUENCE</scope>
    <source>
        <strain evidence="3 5">CBS 304.34</strain>
    </source>
</reference>
<dbReference type="Pfam" id="PF24054">
    <property type="entry name" value="DUF7357"/>
    <property type="match status" value="1"/>
</dbReference>
<dbReference type="RefSeq" id="XP_033575167.1">
    <property type="nucleotide sequence ID" value="XM_033720229.1"/>
</dbReference>
<evidence type="ECO:0000313" key="4">
    <source>
        <dbReference type="Proteomes" id="UP000504636"/>
    </source>
</evidence>
<feature type="non-terminal residue" evidence="3">
    <location>
        <position position="1"/>
    </location>
</feature>
<feature type="region of interest" description="Disordered" evidence="1">
    <location>
        <begin position="600"/>
        <end position="620"/>
    </location>
</feature>
<proteinExistence type="predicted"/>
<dbReference type="OrthoDB" id="5368821at2759"/>
<organism evidence="3">
    <name type="scientific">Mytilinidion resinicola</name>
    <dbReference type="NCBI Taxonomy" id="574789"/>
    <lineage>
        <taxon>Eukaryota</taxon>
        <taxon>Fungi</taxon>
        <taxon>Dikarya</taxon>
        <taxon>Ascomycota</taxon>
        <taxon>Pezizomycotina</taxon>
        <taxon>Dothideomycetes</taxon>
        <taxon>Pleosporomycetidae</taxon>
        <taxon>Mytilinidiales</taxon>
        <taxon>Mytilinidiaceae</taxon>
        <taxon>Mytilinidion</taxon>
    </lineage>
</organism>
<feature type="compositionally biased region" description="Basic and acidic residues" evidence="1">
    <location>
        <begin position="601"/>
        <end position="611"/>
    </location>
</feature>
<feature type="compositionally biased region" description="Polar residues" evidence="1">
    <location>
        <begin position="477"/>
        <end position="495"/>
    </location>
</feature>
<feature type="region of interest" description="Disordered" evidence="1">
    <location>
        <begin position="542"/>
        <end position="565"/>
    </location>
</feature>
<dbReference type="GeneID" id="54461122"/>
<feature type="compositionally biased region" description="Acidic residues" evidence="1">
    <location>
        <begin position="221"/>
        <end position="248"/>
    </location>
</feature>
<name>A0A6A6YI49_9PEZI</name>
<accession>A0A6A6YI49</accession>
<dbReference type="Proteomes" id="UP000504636">
    <property type="component" value="Unplaced"/>
</dbReference>
<feature type="compositionally biased region" description="Polar residues" evidence="1">
    <location>
        <begin position="305"/>
        <end position="320"/>
    </location>
</feature>
<feature type="compositionally biased region" description="Low complexity" evidence="1">
    <location>
        <begin position="249"/>
        <end position="275"/>
    </location>
</feature>
<protein>
    <recommendedName>
        <fullName evidence="2">DUF7357 domain-containing protein</fullName>
    </recommendedName>
</protein>
<reference evidence="5" key="3">
    <citation type="submission" date="2025-04" db="UniProtKB">
        <authorList>
            <consortium name="RefSeq"/>
        </authorList>
    </citation>
    <scope>IDENTIFICATION</scope>
    <source>
        <strain evidence="5">CBS 304.34</strain>
    </source>
</reference>
<evidence type="ECO:0000259" key="2">
    <source>
        <dbReference type="Pfam" id="PF24054"/>
    </source>
</evidence>
<evidence type="ECO:0000313" key="5">
    <source>
        <dbReference type="RefSeq" id="XP_033575167.1"/>
    </source>
</evidence>
<dbReference type="AlphaFoldDB" id="A0A6A6YI49"/>
<sequence length="849" mass="94535">MRLRLSVQRNTLPPTDVLWTVSDDQVSQKAFTIARLLDDVNRIVPLESDTWGLEDYVVTVGGYECLHFAQVGHVLKDEDRVSVRSLQTPEVRARTLAGRCQISEGGQHLVDGIPFGRPHLRDPNRPPVRIPPRKRRRITEEVEVAVYGELVDNEEAQPNGMIPQHWKLALNAPEDNEDDEDGNYTSGLAAGKPKSTVPAKRQKSVRFDSLPISQELVTLPFEDEDDSEDYNPDQDMDTSETSEEDSDNSDSSASESDSDDSSSASSSSSSDSESSSSDDEESNNSLPDELPSKLPPNKLFKDDITSTADESVKAQQNTPPGTGKAQTRERNKRRRESKKTYLLKHYGLLAQDATRDDFKKLRETMTEEELNEKALSAKLANPTLAAMPVHTSIYDKDKKLQAQSNINSTKPNDRDKKTIELRARNLLNAIENGGIDVTPEHPAKRRNSKKGTLPKPTGDDSGDLHAISSHDKAFTSIGDSASKETSSGQQTATENETPEQPAAKRARLDLAGSRRLLFGSLGVRTPKSKEDEEKLRIRLAAKAKSPGKAKTTVEPEKDEELSDLEDSDAWKEKINLTAFECWYEDVELSTPPFPFVQRWDPQQKLKNDRKASKGKKRKRANAQYYDVGEKMYGEFRQEGDQGEGSSNVQLNYDDEEDQNIAGEGDDEAIALETQLQQDMEGAASRDDLPTPPADLSTLADLTYEDVKKGTIIVFKELVVSLETGWKPTILPHRTAIVVDIEPDQRRIFLALAQRDQSKRTINYDANGNRIYEQFEMAHSDSEGDSEEDGWLSLTFEELLEAKLLQQPSGEANDSEAGLNEEKASDDVNIEDTHIPPTSSPEPHLSLGQH</sequence>
<feature type="compositionally biased region" description="Basic and acidic residues" evidence="1">
    <location>
        <begin position="819"/>
        <end position="833"/>
    </location>
</feature>
<feature type="region of interest" description="Disordered" evidence="1">
    <location>
        <begin position="804"/>
        <end position="849"/>
    </location>
</feature>
<gene>
    <name evidence="3 5" type="ORF">BDZ99DRAFT_464100</name>
</gene>
<evidence type="ECO:0000313" key="3">
    <source>
        <dbReference type="EMBL" id="KAF2808203.1"/>
    </source>
</evidence>
<reference evidence="5" key="2">
    <citation type="submission" date="2020-04" db="EMBL/GenBank/DDBJ databases">
        <authorList>
            <consortium name="NCBI Genome Project"/>
        </authorList>
    </citation>
    <scope>NUCLEOTIDE SEQUENCE</scope>
    <source>
        <strain evidence="5">CBS 304.34</strain>
    </source>
</reference>
<evidence type="ECO:0000256" key="1">
    <source>
        <dbReference type="SAM" id="MobiDB-lite"/>
    </source>
</evidence>
<feature type="domain" description="DUF7357" evidence="2">
    <location>
        <begin position="1"/>
        <end position="133"/>
    </location>
</feature>
<feature type="compositionally biased region" description="Acidic residues" evidence="1">
    <location>
        <begin position="556"/>
        <end position="565"/>
    </location>
</feature>
<dbReference type="EMBL" id="MU003703">
    <property type="protein sequence ID" value="KAF2808203.1"/>
    <property type="molecule type" value="Genomic_DNA"/>
</dbReference>
<keyword evidence="4" id="KW-1185">Reference proteome</keyword>
<dbReference type="InterPro" id="IPR055781">
    <property type="entry name" value="DUF7357"/>
</dbReference>
<feature type="region of interest" description="Disordered" evidence="1">
    <location>
        <begin position="173"/>
        <end position="339"/>
    </location>
</feature>